<dbReference type="GO" id="GO:0008911">
    <property type="term" value="F:lactaldehyde dehydrogenase (NAD+) activity"/>
    <property type="evidence" value="ECO:0007669"/>
    <property type="project" value="TreeGrafter"/>
</dbReference>
<protein>
    <submittedName>
        <fullName evidence="4">Aldehyde dehydrogenase family protein</fullName>
    </submittedName>
</protein>
<comment type="caution">
    <text evidence="4">The sequence shown here is derived from an EMBL/GenBank/DDBJ whole genome shotgun (WGS) entry which is preliminary data.</text>
</comment>
<evidence type="ECO:0000256" key="2">
    <source>
        <dbReference type="ARBA" id="ARBA00023002"/>
    </source>
</evidence>
<feature type="domain" description="Aldehyde dehydrogenase" evidence="3">
    <location>
        <begin position="2"/>
        <end position="227"/>
    </location>
</feature>
<dbReference type="PANTHER" id="PTHR42991:SF1">
    <property type="entry name" value="ALDEHYDE DEHYDROGENASE"/>
    <property type="match status" value="1"/>
</dbReference>
<keyword evidence="2" id="KW-0560">Oxidoreductase</keyword>
<dbReference type="SUPFAM" id="SSF53720">
    <property type="entry name" value="ALDH-like"/>
    <property type="match status" value="1"/>
</dbReference>
<sequence>MRKVTLELGSNSATIVHHDADLEQAANKLAKMAFAHAGQICISVQRIFVHRDVEEMFLKLFLNRVSRLKVGDPLDPSTDVGPMISEKEAKRIETWVNEAVAAGAKLLTGGMRQGNIYHPTVLTNVRKGMKVVDEEVFAPVVTVTPYETIEEAVQMVNDSKYGLQAGVYTQSIHLAHKLPFLLEVGGVMINDTCCFRADHMPYGGVKESGMGKEGPSYAIEEMVETVVVVVNLDA</sequence>
<dbReference type="InterPro" id="IPR051020">
    <property type="entry name" value="ALDH-related_metabolic_enz"/>
</dbReference>
<dbReference type="Proteomes" id="UP001151071">
    <property type="component" value="Unassembled WGS sequence"/>
</dbReference>
<dbReference type="RefSeq" id="WP_271141121.1">
    <property type="nucleotide sequence ID" value="NZ_JAPYYP010000074.1"/>
</dbReference>
<dbReference type="InterPro" id="IPR015590">
    <property type="entry name" value="Aldehyde_DH_dom"/>
</dbReference>
<proteinExistence type="inferred from homology"/>
<gene>
    <name evidence="4" type="ORF">O3V59_22490</name>
</gene>
<reference evidence="4" key="1">
    <citation type="submission" date="2022-12" db="EMBL/GenBank/DDBJ databases">
        <title>Draft genome sequence of the thermophilic strain Brevibacillus thermoruber HT42, isolated from Los Humeros, Puebla, Mexico, with biotechnological potential.</title>
        <authorList>
            <person name="Lara Sanchez J."/>
            <person name="Solis Palacios R."/>
            <person name="Bustos Baena A.S."/>
            <person name="Ruz Baez A.E."/>
            <person name="Espinosa Luna G."/>
            <person name="Oliart Ros R.M."/>
        </authorList>
    </citation>
    <scope>NUCLEOTIDE SEQUENCE</scope>
    <source>
        <strain evidence="4">HT42</strain>
    </source>
</reference>
<name>A0A9X3TV60_9BACL</name>
<dbReference type="InterPro" id="IPR016163">
    <property type="entry name" value="Ald_DH_C"/>
</dbReference>
<dbReference type="InterPro" id="IPR016162">
    <property type="entry name" value="Ald_DH_N"/>
</dbReference>
<dbReference type="FunFam" id="3.40.309.10:FF:000009">
    <property type="entry name" value="Aldehyde dehydrogenase A"/>
    <property type="match status" value="1"/>
</dbReference>
<dbReference type="Pfam" id="PF00171">
    <property type="entry name" value="Aldedh"/>
    <property type="match status" value="1"/>
</dbReference>
<comment type="similarity">
    <text evidence="1">Belongs to the aldehyde dehydrogenase family.</text>
</comment>
<dbReference type="InterPro" id="IPR016161">
    <property type="entry name" value="Ald_DH/histidinol_DH"/>
</dbReference>
<organism evidence="4 5">
    <name type="scientific">Brevibacillus thermoruber</name>
    <dbReference type="NCBI Taxonomy" id="33942"/>
    <lineage>
        <taxon>Bacteria</taxon>
        <taxon>Bacillati</taxon>
        <taxon>Bacillota</taxon>
        <taxon>Bacilli</taxon>
        <taxon>Bacillales</taxon>
        <taxon>Paenibacillaceae</taxon>
        <taxon>Brevibacillus</taxon>
    </lineage>
</organism>
<dbReference type="Gene3D" id="3.40.309.10">
    <property type="entry name" value="Aldehyde Dehydrogenase, Chain A, domain 2"/>
    <property type="match status" value="1"/>
</dbReference>
<evidence type="ECO:0000256" key="1">
    <source>
        <dbReference type="ARBA" id="ARBA00009986"/>
    </source>
</evidence>
<accession>A0A9X3TV60</accession>
<keyword evidence="5" id="KW-1185">Reference proteome</keyword>
<dbReference type="EMBL" id="JAPYYP010000074">
    <property type="protein sequence ID" value="MDA5111103.1"/>
    <property type="molecule type" value="Genomic_DNA"/>
</dbReference>
<dbReference type="AlphaFoldDB" id="A0A9X3TV60"/>
<dbReference type="PANTHER" id="PTHR42991">
    <property type="entry name" value="ALDEHYDE DEHYDROGENASE"/>
    <property type="match status" value="1"/>
</dbReference>
<evidence type="ECO:0000313" key="4">
    <source>
        <dbReference type="EMBL" id="MDA5111103.1"/>
    </source>
</evidence>
<dbReference type="Gene3D" id="3.40.605.10">
    <property type="entry name" value="Aldehyde Dehydrogenase, Chain A, domain 1"/>
    <property type="match status" value="1"/>
</dbReference>
<evidence type="ECO:0000259" key="3">
    <source>
        <dbReference type="Pfam" id="PF00171"/>
    </source>
</evidence>
<evidence type="ECO:0000313" key="5">
    <source>
        <dbReference type="Proteomes" id="UP001151071"/>
    </source>
</evidence>